<evidence type="ECO:0000256" key="2">
    <source>
        <dbReference type="SAM" id="Phobius"/>
    </source>
</evidence>
<dbReference type="AlphaFoldDB" id="A0A8S9K9M3"/>
<evidence type="ECO:0000313" key="3">
    <source>
        <dbReference type="EMBL" id="KAF2591364.1"/>
    </source>
</evidence>
<feature type="transmembrane region" description="Helical" evidence="2">
    <location>
        <begin position="137"/>
        <end position="158"/>
    </location>
</feature>
<protein>
    <submittedName>
        <fullName evidence="3">Uncharacterized protein</fullName>
    </submittedName>
</protein>
<sequence length="337" mass="38149">MSFLAAVVTSPGITCRTRTVLSRMIHLATTSTGSHGLPTLTTMTNSTGNNHEPPRIRSPNRRPSSTPGPTYDALEVTVTLGPPARSITARTRPQWFGPEHSSQLRRADHQLFPADSTYLTELDPDLVQLPVHSFSSLLLVSLIFWLCLSFLMTLTSLLDHDTLVSRSYDMTEPESAGPIQEDQAKGPSPIIQKEEQPVQDVMVTLKQYMKITVELSRHKLGMKHNIFEPGGELWNHINKIKLIEKKSAASTFDFVDLSSFEERPQTYLWRPEELSKKSLKEQKKTLQEEEDKPFRPPDFEQDIHQDITGFIVNKEAPLDPAYKTKPSKNRFGIRFTL</sequence>
<name>A0A8S9K9M3_BRACR</name>
<feature type="region of interest" description="Disordered" evidence="1">
    <location>
        <begin position="278"/>
        <end position="300"/>
    </location>
</feature>
<feature type="region of interest" description="Disordered" evidence="1">
    <location>
        <begin position="32"/>
        <end position="70"/>
    </location>
</feature>
<reference evidence="3" key="1">
    <citation type="submission" date="2019-12" db="EMBL/GenBank/DDBJ databases">
        <title>Genome sequencing and annotation of Brassica cretica.</title>
        <authorList>
            <person name="Studholme D.J."/>
            <person name="Sarris P.F."/>
        </authorList>
    </citation>
    <scope>NUCLEOTIDE SEQUENCE</scope>
    <source>
        <strain evidence="3">PFS-102/07</strain>
        <tissue evidence="3">Leaf</tissue>
    </source>
</reference>
<feature type="compositionally biased region" description="Polar residues" evidence="1">
    <location>
        <begin position="32"/>
        <end position="50"/>
    </location>
</feature>
<comment type="caution">
    <text evidence="3">The sequence shown here is derived from an EMBL/GenBank/DDBJ whole genome shotgun (WGS) entry which is preliminary data.</text>
</comment>
<gene>
    <name evidence="3" type="ORF">F2Q70_00038558</name>
</gene>
<accession>A0A8S9K9M3</accession>
<proteinExistence type="predicted"/>
<evidence type="ECO:0000256" key="1">
    <source>
        <dbReference type="SAM" id="MobiDB-lite"/>
    </source>
</evidence>
<keyword evidence="2" id="KW-0472">Membrane</keyword>
<dbReference type="EMBL" id="QGKY02000190">
    <property type="protein sequence ID" value="KAF2591364.1"/>
    <property type="molecule type" value="Genomic_DNA"/>
</dbReference>
<organism evidence="3">
    <name type="scientific">Brassica cretica</name>
    <name type="common">Mustard</name>
    <dbReference type="NCBI Taxonomy" id="69181"/>
    <lineage>
        <taxon>Eukaryota</taxon>
        <taxon>Viridiplantae</taxon>
        <taxon>Streptophyta</taxon>
        <taxon>Embryophyta</taxon>
        <taxon>Tracheophyta</taxon>
        <taxon>Spermatophyta</taxon>
        <taxon>Magnoliopsida</taxon>
        <taxon>eudicotyledons</taxon>
        <taxon>Gunneridae</taxon>
        <taxon>Pentapetalae</taxon>
        <taxon>rosids</taxon>
        <taxon>malvids</taxon>
        <taxon>Brassicales</taxon>
        <taxon>Brassicaceae</taxon>
        <taxon>Brassiceae</taxon>
        <taxon>Brassica</taxon>
    </lineage>
</organism>
<keyword evidence="2" id="KW-0812">Transmembrane</keyword>
<keyword evidence="2" id="KW-1133">Transmembrane helix</keyword>